<dbReference type="Pfam" id="PF00076">
    <property type="entry name" value="RRM_1"/>
    <property type="match status" value="1"/>
</dbReference>
<proteinExistence type="inferred from homology"/>
<dbReference type="GO" id="GO:0005634">
    <property type="term" value="C:nucleus"/>
    <property type="evidence" value="ECO:0007669"/>
    <property type="project" value="UniProtKB-SubCell"/>
</dbReference>
<dbReference type="Gene3D" id="2.60.15.10">
    <property type="entry name" value="F0F1 ATP synthase delta/epsilon subunit, N-terminal"/>
    <property type="match status" value="1"/>
</dbReference>
<keyword evidence="6" id="KW-0507">mRNA processing</keyword>
<feature type="region of interest" description="Disordered" evidence="18">
    <location>
        <begin position="35"/>
        <end position="71"/>
    </location>
</feature>
<comment type="similarity">
    <text evidence="4">Belongs to the RRM CPSF6/7 family.</text>
</comment>
<evidence type="ECO:0000259" key="19">
    <source>
        <dbReference type="PROSITE" id="PS50102"/>
    </source>
</evidence>
<keyword evidence="7" id="KW-0375">Hydrogen ion transport</keyword>
<dbReference type="NCBIfam" id="TIGR01216">
    <property type="entry name" value="ATP_synt_epsi"/>
    <property type="match status" value="1"/>
</dbReference>
<evidence type="ECO:0000256" key="18">
    <source>
        <dbReference type="SAM" id="MobiDB-lite"/>
    </source>
</evidence>
<reference evidence="20" key="1">
    <citation type="submission" date="2023-06" db="EMBL/GenBank/DDBJ databases">
        <title>Genomic analysis of the entomopathogenic nematode Steinernema hermaphroditum.</title>
        <authorList>
            <person name="Schwarz E.M."/>
            <person name="Heppert J.K."/>
            <person name="Baniya A."/>
            <person name="Schwartz H.T."/>
            <person name="Tan C.-H."/>
            <person name="Antoshechkin I."/>
            <person name="Sternberg P.W."/>
            <person name="Goodrich-Blair H."/>
            <person name="Dillman A.R."/>
        </authorList>
    </citation>
    <scope>NUCLEOTIDE SEQUENCE</scope>
    <source>
        <strain evidence="20">PS9179</strain>
        <tissue evidence="20">Whole animal</tissue>
    </source>
</reference>
<dbReference type="GO" id="GO:0003723">
    <property type="term" value="F:RNA binding"/>
    <property type="evidence" value="ECO:0007669"/>
    <property type="project" value="UniProtKB-UniRule"/>
</dbReference>
<dbReference type="InterPro" id="IPR035979">
    <property type="entry name" value="RBD_domain_sf"/>
</dbReference>
<evidence type="ECO:0000256" key="3">
    <source>
        <dbReference type="ARBA" id="ARBA00005712"/>
    </source>
</evidence>
<evidence type="ECO:0000256" key="7">
    <source>
        <dbReference type="ARBA" id="ARBA00022781"/>
    </source>
</evidence>
<dbReference type="InterPro" id="IPR000504">
    <property type="entry name" value="RRM_dom"/>
</dbReference>
<dbReference type="EMBL" id="JAUCMV010000004">
    <property type="protein sequence ID" value="KAK0406421.1"/>
    <property type="molecule type" value="Genomic_DNA"/>
</dbReference>
<dbReference type="Proteomes" id="UP001175271">
    <property type="component" value="Unassembled WGS sequence"/>
</dbReference>
<dbReference type="PANTHER" id="PTHR23204">
    <property type="entry name" value="CLEAVAGE AND POLYADENYLATION SPECIFIC FACTOR"/>
    <property type="match status" value="1"/>
</dbReference>
<comment type="subcellular location">
    <subcellularLocation>
        <location evidence="2">Mitochondrion inner membrane</location>
    </subcellularLocation>
    <subcellularLocation>
        <location evidence="1">Nucleus</location>
    </subcellularLocation>
</comment>
<dbReference type="Pfam" id="PF02823">
    <property type="entry name" value="ATP-synt_DE_N"/>
    <property type="match status" value="1"/>
</dbReference>
<protein>
    <recommendedName>
        <fullName evidence="16">F-ATPase delta subunit</fullName>
    </recommendedName>
</protein>
<keyword evidence="11" id="KW-0496">Mitochondrion</keyword>
<evidence type="ECO:0000256" key="5">
    <source>
        <dbReference type="ARBA" id="ARBA00022448"/>
    </source>
</evidence>
<dbReference type="InterPro" id="IPR020546">
    <property type="entry name" value="ATP_synth_F1_dsu/esu_N"/>
</dbReference>
<dbReference type="InterPro" id="IPR036771">
    <property type="entry name" value="ATPsynth_dsu/esu_N"/>
</dbReference>
<sequence>MTDELGFDAHNVLDLEISPEDELYDDALAPSMYDEPEPGTLHCRNSEDKASSPVPVNSELKATNSGHVKSPSFTGQTRYSCYVGGMTWWTTDEDLLELIKAIGIVDVIDVLIHINRANGQSKGFAAVTCASEASIKTVMEQIPGKALNNQLLHVHSYTRANLDKLDTVTRKTIPAPTNDKASISPGDKGVKFLGTVNLATQQPQRLPLPTGLAGFHQQPVYGVAPQGQHVHVNPLFYANHQSAPVVRPKLTESDLMKVMERNRTVSSSAVSRAEEYASEGDYRSAAETVQMAAALIGQSPAAYEPECGHLLSALNRGMQVVTLVAPTVVIMILDAPIHAGTRTARILLHTVRRVAADRAHVLHILALGLPVIAIAAVKNPDLLISLIDIRAMSRLVRLFPRLVQVSRSYAASAAAHTESELRLTFASPDQALFTDRVVKQVDVPTLAGTVGVLASHVPTLGVLKPGVVTVTDLDGTTTRMFVSSGTLSVNIDGSVQVLAEEVAKIEDIDESLARQELDAAQRKAAEGGSEVDRAEALIRSETAEALLKAVSEKH</sequence>
<accession>A0AA39HJL4</accession>
<dbReference type="SUPFAM" id="SSF54928">
    <property type="entry name" value="RNA-binding domain, RBD"/>
    <property type="match status" value="1"/>
</dbReference>
<evidence type="ECO:0000256" key="4">
    <source>
        <dbReference type="ARBA" id="ARBA00006265"/>
    </source>
</evidence>
<keyword evidence="14" id="KW-0539">Nucleus</keyword>
<evidence type="ECO:0000256" key="14">
    <source>
        <dbReference type="ARBA" id="ARBA00023242"/>
    </source>
</evidence>
<evidence type="ECO:0000256" key="8">
    <source>
        <dbReference type="ARBA" id="ARBA00022792"/>
    </source>
</evidence>
<keyword evidence="13" id="KW-0139">CF(1)</keyword>
<comment type="similarity">
    <text evidence="3">Belongs to the ATPase epsilon chain family.</text>
</comment>
<dbReference type="InterPro" id="IPR001469">
    <property type="entry name" value="ATP_synth_F1_dsu/esu"/>
</dbReference>
<evidence type="ECO:0000256" key="11">
    <source>
        <dbReference type="ARBA" id="ARBA00023128"/>
    </source>
</evidence>
<keyword evidence="21" id="KW-1185">Reference proteome</keyword>
<dbReference type="GO" id="GO:0006397">
    <property type="term" value="P:mRNA processing"/>
    <property type="evidence" value="ECO:0007669"/>
    <property type="project" value="UniProtKB-KW"/>
</dbReference>
<evidence type="ECO:0000313" key="20">
    <source>
        <dbReference type="EMBL" id="KAK0406421.1"/>
    </source>
</evidence>
<keyword evidence="9" id="KW-0809">Transit peptide</keyword>
<dbReference type="Pfam" id="PF25524">
    <property type="entry name" value="RSLD_CPSF6"/>
    <property type="match status" value="1"/>
</dbReference>
<evidence type="ECO:0000256" key="12">
    <source>
        <dbReference type="ARBA" id="ARBA00023136"/>
    </source>
</evidence>
<evidence type="ECO:0000256" key="13">
    <source>
        <dbReference type="ARBA" id="ARBA00023196"/>
    </source>
</evidence>
<dbReference type="GO" id="GO:0045259">
    <property type="term" value="C:proton-transporting ATP synthase complex"/>
    <property type="evidence" value="ECO:0007669"/>
    <property type="project" value="UniProtKB-KW"/>
</dbReference>
<dbReference type="CDD" id="cd12152">
    <property type="entry name" value="F1-ATPase_delta"/>
    <property type="match status" value="1"/>
</dbReference>
<comment type="caution">
    <text evidence="20">The sequence shown here is derived from an EMBL/GenBank/DDBJ whole genome shotgun (WGS) entry which is preliminary data.</text>
</comment>
<name>A0AA39HJL4_9BILA</name>
<organism evidence="20 21">
    <name type="scientific">Steinernema hermaphroditum</name>
    <dbReference type="NCBI Taxonomy" id="289476"/>
    <lineage>
        <taxon>Eukaryota</taxon>
        <taxon>Metazoa</taxon>
        <taxon>Ecdysozoa</taxon>
        <taxon>Nematoda</taxon>
        <taxon>Chromadorea</taxon>
        <taxon>Rhabditida</taxon>
        <taxon>Tylenchina</taxon>
        <taxon>Panagrolaimomorpha</taxon>
        <taxon>Strongyloidoidea</taxon>
        <taxon>Steinernematidae</taxon>
        <taxon>Steinernema</taxon>
    </lineage>
</organism>
<keyword evidence="8" id="KW-0999">Mitochondrion inner membrane</keyword>
<feature type="domain" description="RRM" evidence="19">
    <location>
        <begin position="79"/>
        <end position="159"/>
    </location>
</feature>
<dbReference type="SUPFAM" id="SSF51344">
    <property type="entry name" value="Epsilon subunit of F1F0-ATP synthase N-terminal domain"/>
    <property type="match status" value="1"/>
</dbReference>
<dbReference type="GO" id="GO:0005743">
    <property type="term" value="C:mitochondrial inner membrane"/>
    <property type="evidence" value="ECO:0007669"/>
    <property type="project" value="UniProtKB-SubCell"/>
</dbReference>
<evidence type="ECO:0000256" key="1">
    <source>
        <dbReference type="ARBA" id="ARBA00004123"/>
    </source>
</evidence>
<evidence type="ECO:0000256" key="15">
    <source>
        <dbReference type="ARBA" id="ARBA00023310"/>
    </source>
</evidence>
<keyword evidence="17" id="KW-0694">RNA-binding</keyword>
<evidence type="ECO:0000256" key="10">
    <source>
        <dbReference type="ARBA" id="ARBA00023065"/>
    </source>
</evidence>
<dbReference type="HAMAP" id="MF_00530">
    <property type="entry name" value="ATP_synth_epsil_bac"/>
    <property type="match status" value="1"/>
</dbReference>
<keyword evidence="10" id="KW-0406">Ion transport</keyword>
<evidence type="ECO:0000256" key="2">
    <source>
        <dbReference type="ARBA" id="ARBA00004273"/>
    </source>
</evidence>
<evidence type="ECO:0000313" key="21">
    <source>
        <dbReference type="Proteomes" id="UP001175271"/>
    </source>
</evidence>
<dbReference type="AlphaFoldDB" id="A0AA39HJL4"/>
<dbReference type="Gene3D" id="3.30.70.330">
    <property type="match status" value="1"/>
</dbReference>
<dbReference type="InterPro" id="IPR012677">
    <property type="entry name" value="Nucleotide-bd_a/b_plait_sf"/>
</dbReference>
<dbReference type="FunFam" id="2.60.15.10:FF:000004">
    <property type="entry name" value="ATP synthase subunit delta, mitochondrial"/>
    <property type="match status" value="1"/>
</dbReference>
<evidence type="ECO:0000256" key="9">
    <source>
        <dbReference type="ARBA" id="ARBA00022946"/>
    </source>
</evidence>
<dbReference type="InterPro" id="IPR034772">
    <property type="entry name" value="CPSF6/7"/>
</dbReference>
<dbReference type="GO" id="GO:0046933">
    <property type="term" value="F:proton-transporting ATP synthase activity, rotational mechanism"/>
    <property type="evidence" value="ECO:0007669"/>
    <property type="project" value="InterPro"/>
</dbReference>
<dbReference type="SMART" id="SM00360">
    <property type="entry name" value="RRM"/>
    <property type="match status" value="1"/>
</dbReference>
<dbReference type="InterPro" id="IPR057951">
    <property type="entry name" value="CPSF6/7_RSLD_N"/>
</dbReference>
<keyword evidence="12" id="KW-0472">Membrane</keyword>
<keyword evidence="5" id="KW-0813">Transport</keyword>
<gene>
    <name evidence="20" type="ORF">QR680_018563</name>
</gene>
<evidence type="ECO:0000256" key="16">
    <source>
        <dbReference type="ARBA" id="ARBA00031669"/>
    </source>
</evidence>
<evidence type="ECO:0000256" key="17">
    <source>
        <dbReference type="PROSITE-ProRule" id="PRU00176"/>
    </source>
</evidence>
<keyword evidence="15" id="KW-0066">ATP synthesis</keyword>
<evidence type="ECO:0000256" key="6">
    <source>
        <dbReference type="ARBA" id="ARBA00022664"/>
    </source>
</evidence>
<feature type="compositionally biased region" description="Polar residues" evidence="18">
    <location>
        <begin position="60"/>
        <end position="71"/>
    </location>
</feature>
<dbReference type="PROSITE" id="PS50102">
    <property type="entry name" value="RRM"/>
    <property type="match status" value="1"/>
</dbReference>